<evidence type="ECO:0000256" key="1">
    <source>
        <dbReference type="ARBA" id="ARBA00005417"/>
    </source>
</evidence>
<dbReference type="GO" id="GO:0016887">
    <property type="term" value="F:ATP hydrolysis activity"/>
    <property type="evidence" value="ECO:0007669"/>
    <property type="project" value="InterPro"/>
</dbReference>
<dbReference type="Gene3D" id="3.40.50.300">
    <property type="entry name" value="P-loop containing nucleotide triphosphate hydrolases"/>
    <property type="match status" value="1"/>
</dbReference>
<reference evidence="6 7" key="1">
    <citation type="journal article" date="2015" name="Genome Announc.">
        <title>Expanding the biotechnology potential of lactobacilli through comparative genomics of 213 strains and associated genera.</title>
        <authorList>
            <person name="Sun Z."/>
            <person name="Harris H.M."/>
            <person name="McCann A."/>
            <person name="Guo C."/>
            <person name="Argimon S."/>
            <person name="Zhang W."/>
            <person name="Yang X."/>
            <person name="Jeffery I.B."/>
            <person name="Cooney J.C."/>
            <person name="Kagawa T.F."/>
            <person name="Liu W."/>
            <person name="Song Y."/>
            <person name="Salvetti E."/>
            <person name="Wrobel A."/>
            <person name="Rasinkangas P."/>
            <person name="Parkhill J."/>
            <person name="Rea M.C."/>
            <person name="O'Sullivan O."/>
            <person name="Ritari J."/>
            <person name="Douillard F.P."/>
            <person name="Paul Ross R."/>
            <person name="Yang R."/>
            <person name="Briner A.E."/>
            <person name="Felis G.E."/>
            <person name="de Vos W.M."/>
            <person name="Barrangou R."/>
            <person name="Klaenhammer T.R."/>
            <person name="Caufield P.W."/>
            <person name="Cui Y."/>
            <person name="Zhang H."/>
            <person name="O'Toole P.W."/>
        </authorList>
    </citation>
    <scope>NUCLEOTIDE SEQUENCE [LARGE SCALE GENOMIC DNA]</scope>
    <source>
        <strain evidence="6 7">JCM 17158</strain>
    </source>
</reference>
<dbReference type="PATRIC" id="fig|1291734.4.peg.130"/>
<dbReference type="Proteomes" id="UP000051804">
    <property type="component" value="Unassembled WGS sequence"/>
</dbReference>
<evidence type="ECO:0000256" key="4">
    <source>
        <dbReference type="ARBA" id="ARBA00022840"/>
    </source>
</evidence>
<dbReference type="OrthoDB" id="9791546at2"/>
<keyword evidence="7" id="KW-1185">Reference proteome</keyword>
<dbReference type="GO" id="GO:0022857">
    <property type="term" value="F:transmembrane transporter activity"/>
    <property type="evidence" value="ECO:0007669"/>
    <property type="project" value="TreeGrafter"/>
</dbReference>
<dbReference type="Pfam" id="PF00005">
    <property type="entry name" value="ABC_tran"/>
    <property type="match status" value="1"/>
</dbReference>
<dbReference type="InterPro" id="IPR017871">
    <property type="entry name" value="ABC_transporter-like_CS"/>
</dbReference>
<gene>
    <name evidence="6" type="ORF">FD02_GL000122</name>
</gene>
<organism evidence="6 7">
    <name type="scientific">Lacticaseibacillus nasuensis JCM 17158</name>
    <dbReference type="NCBI Taxonomy" id="1291734"/>
    <lineage>
        <taxon>Bacteria</taxon>
        <taxon>Bacillati</taxon>
        <taxon>Bacillota</taxon>
        <taxon>Bacilli</taxon>
        <taxon>Lactobacillales</taxon>
        <taxon>Lactobacillaceae</taxon>
        <taxon>Lacticaseibacillus</taxon>
    </lineage>
</organism>
<keyword evidence="2" id="KW-0813">Transport</keyword>
<dbReference type="CDD" id="cd03255">
    <property type="entry name" value="ABC_MJ0796_LolCDE_FtsE"/>
    <property type="match status" value="1"/>
</dbReference>
<evidence type="ECO:0000256" key="3">
    <source>
        <dbReference type="ARBA" id="ARBA00022741"/>
    </source>
</evidence>
<comment type="similarity">
    <text evidence="1">Belongs to the ABC transporter superfamily.</text>
</comment>
<dbReference type="RefSeq" id="WP_054722849.1">
    <property type="nucleotide sequence ID" value="NZ_AZDJ01000030.1"/>
</dbReference>
<dbReference type="InterPro" id="IPR015854">
    <property type="entry name" value="ABC_transpr_LolD-like"/>
</dbReference>
<dbReference type="InterPro" id="IPR017911">
    <property type="entry name" value="MacB-like_ATP-bd"/>
</dbReference>
<feature type="domain" description="ABC transporter" evidence="5">
    <location>
        <begin position="2"/>
        <end position="223"/>
    </location>
</feature>
<protein>
    <submittedName>
        <fullName evidence="6">ABC transporter, ATP-binding protein</fullName>
    </submittedName>
</protein>
<evidence type="ECO:0000259" key="5">
    <source>
        <dbReference type="PROSITE" id="PS50893"/>
    </source>
</evidence>
<dbReference type="SMART" id="SM00382">
    <property type="entry name" value="AAA"/>
    <property type="match status" value="1"/>
</dbReference>
<accession>A0A0R1JI29</accession>
<dbReference type="PANTHER" id="PTHR24220:SF689">
    <property type="entry name" value="LIPOPROTEIN-RELEASING SYSTEM ATP-BINDING PROTEIN LOLD"/>
    <property type="match status" value="1"/>
</dbReference>
<dbReference type="InterPro" id="IPR003439">
    <property type="entry name" value="ABC_transporter-like_ATP-bd"/>
</dbReference>
<dbReference type="PROSITE" id="PS00211">
    <property type="entry name" value="ABC_TRANSPORTER_1"/>
    <property type="match status" value="1"/>
</dbReference>
<sequence>MLTTKGLGYWYANPEDYLFKDVNLHFDAGVMTAIVGQSGAGKTTMLSLLAGLDKPRAGTIAFRDEDIAKLGLTNFRRHHVSTIFQAYNLFTYMSARQNLLTAMAITQSAHRGDADYANQMLGKLGLTAAQMRQTVARLSGGQQQRVAIARSMVCDAELVVADEPTGNLDEANTQAVVDLFRQLAQDLGKAVIIVTHEEAVAAQCDAVLRLASRTVSWERQPSR</sequence>
<keyword evidence="3" id="KW-0547">Nucleotide-binding</keyword>
<dbReference type="EMBL" id="AZDJ01000030">
    <property type="protein sequence ID" value="KRK70941.1"/>
    <property type="molecule type" value="Genomic_DNA"/>
</dbReference>
<dbReference type="AlphaFoldDB" id="A0A0R1JI29"/>
<dbReference type="SUPFAM" id="SSF52540">
    <property type="entry name" value="P-loop containing nucleoside triphosphate hydrolases"/>
    <property type="match status" value="1"/>
</dbReference>
<dbReference type="GO" id="GO:0005886">
    <property type="term" value="C:plasma membrane"/>
    <property type="evidence" value="ECO:0007669"/>
    <property type="project" value="TreeGrafter"/>
</dbReference>
<comment type="caution">
    <text evidence="6">The sequence shown here is derived from an EMBL/GenBank/DDBJ whole genome shotgun (WGS) entry which is preliminary data.</text>
</comment>
<evidence type="ECO:0000256" key="2">
    <source>
        <dbReference type="ARBA" id="ARBA00022448"/>
    </source>
</evidence>
<dbReference type="InterPro" id="IPR027417">
    <property type="entry name" value="P-loop_NTPase"/>
</dbReference>
<name>A0A0R1JI29_9LACO</name>
<dbReference type="PROSITE" id="PS50893">
    <property type="entry name" value="ABC_TRANSPORTER_2"/>
    <property type="match status" value="1"/>
</dbReference>
<evidence type="ECO:0000313" key="6">
    <source>
        <dbReference type="EMBL" id="KRK70941.1"/>
    </source>
</evidence>
<evidence type="ECO:0000313" key="7">
    <source>
        <dbReference type="Proteomes" id="UP000051804"/>
    </source>
</evidence>
<dbReference type="GO" id="GO:0005524">
    <property type="term" value="F:ATP binding"/>
    <property type="evidence" value="ECO:0007669"/>
    <property type="project" value="UniProtKB-KW"/>
</dbReference>
<keyword evidence="4 6" id="KW-0067">ATP-binding</keyword>
<proteinExistence type="inferred from homology"/>
<dbReference type="InterPro" id="IPR003593">
    <property type="entry name" value="AAA+_ATPase"/>
</dbReference>
<dbReference type="PANTHER" id="PTHR24220">
    <property type="entry name" value="IMPORT ATP-BINDING PROTEIN"/>
    <property type="match status" value="1"/>
</dbReference>
<dbReference type="STRING" id="1291734.FD02_GL000122"/>